<name>A0AAW7IGA9_9BACI</name>
<gene>
    <name evidence="1" type="ORF">QUF89_18580</name>
</gene>
<sequence length="42" mass="4825">MEWIRPHSVPQFDPHESLSFDFLSDHAGILFAGEVNVNKKKT</sequence>
<protein>
    <submittedName>
        <fullName evidence="1">Uncharacterized protein</fullName>
    </submittedName>
</protein>
<accession>A0AAW7IGA9</accession>
<evidence type="ECO:0000313" key="1">
    <source>
        <dbReference type="EMBL" id="MDM5454141.1"/>
    </source>
</evidence>
<dbReference type="RefSeq" id="WP_289320570.1">
    <property type="nucleotide sequence ID" value="NZ_JAUCEY010000008.1"/>
</dbReference>
<dbReference type="AlphaFoldDB" id="A0AAW7IGA9"/>
<dbReference type="Proteomes" id="UP001234602">
    <property type="component" value="Unassembled WGS sequence"/>
</dbReference>
<dbReference type="EMBL" id="JAUCEY010000008">
    <property type="protein sequence ID" value="MDM5454141.1"/>
    <property type="molecule type" value="Genomic_DNA"/>
</dbReference>
<organism evidence="1 2">
    <name type="scientific">Peribacillus simplex</name>
    <dbReference type="NCBI Taxonomy" id="1478"/>
    <lineage>
        <taxon>Bacteria</taxon>
        <taxon>Bacillati</taxon>
        <taxon>Bacillota</taxon>
        <taxon>Bacilli</taxon>
        <taxon>Bacillales</taxon>
        <taxon>Bacillaceae</taxon>
        <taxon>Peribacillus</taxon>
    </lineage>
</organism>
<comment type="caution">
    <text evidence="1">The sequence shown here is derived from an EMBL/GenBank/DDBJ whole genome shotgun (WGS) entry which is preliminary data.</text>
</comment>
<reference evidence="1" key="1">
    <citation type="submission" date="2023-06" db="EMBL/GenBank/DDBJ databases">
        <title>Comparative genomics of Bacillaceae isolates and their secondary metabolite potential.</title>
        <authorList>
            <person name="Song L."/>
            <person name="Nielsen L.J."/>
            <person name="Mohite O."/>
            <person name="Xu X."/>
            <person name="Weber T."/>
            <person name="Kovacs A.T."/>
        </authorList>
    </citation>
    <scope>NUCLEOTIDE SEQUENCE</scope>
    <source>
        <strain evidence="1">D8_B_37</strain>
    </source>
</reference>
<evidence type="ECO:0000313" key="2">
    <source>
        <dbReference type="Proteomes" id="UP001234602"/>
    </source>
</evidence>
<proteinExistence type="predicted"/>